<dbReference type="InterPro" id="IPR053148">
    <property type="entry name" value="PD-DEXK-like_domain"/>
</dbReference>
<comment type="caution">
    <text evidence="3">The sequence shown here is derived from an EMBL/GenBank/DDBJ whole genome shotgun (WGS) entry which is preliminary data.</text>
</comment>
<reference evidence="3" key="1">
    <citation type="submission" date="2019-03" db="EMBL/GenBank/DDBJ databases">
        <title>Single cell metagenomics reveals metabolic interactions within the superorganism composed of flagellate Streblomastix strix and complex community of Bacteroidetes bacteria on its surface.</title>
        <authorList>
            <person name="Treitli S.C."/>
            <person name="Kolisko M."/>
            <person name="Husnik F."/>
            <person name="Keeling P."/>
            <person name="Hampl V."/>
        </authorList>
    </citation>
    <scope>NUCLEOTIDE SEQUENCE</scope>
    <source>
        <strain evidence="3">STM</strain>
    </source>
</reference>
<organism evidence="3">
    <name type="scientific">termite gut metagenome</name>
    <dbReference type="NCBI Taxonomy" id="433724"/>
    <lineage>
        <taxon>unclassified sequences</taxon>
        <taxon>metagenomes</taxon>
        <taxon>organismal metagenomes</taxon>
    </lineage>
</organism>
<evidence type="ECO:0000313" key="3">
    <source>
        <dbReference type="EMBL" id="KAA6336083.1"/>
    </source>
</evidence>
<dbReference type="Pfam" id="PF17761">
    <property type="entry name" value="DUF1016_N"/>
    <property type="match status" value="1"/>
</dbReference>
<protein>
    <recommendedName>
        <fullName evidence="4">Endonuclease NucS</fullName>
    </recommendedName>
</protein>
<dbReference type="InterPro" id="IPR009362">
    <property type="entry name" value="YhcG_C"/>
</dbReference>
<dbReference type="Pfam" id="PF06250">
    <property type="entry name" value="YhcG_C"/>
    <property type="match status" value="1"/>
</dbReference>
<sequence>MNQMEITSINNKSNQLLLGIKNLIEQKGRNVAAYLNAEISRLYWSIGNYIVTEMQYETYSQHGQQILATLSQQLTEKFGKGYTYSALTRMIKVAEAYNEEMFATLSQTLNWSHFIELVSIEDSTKRMFYQQMCIAEKWSIRTLRQKEDVMLFERTAIAAKPENVILQTLQETENTNLSPDLVFKNTYILDFLGLSGYFSEKDLEEAILNQLEKFILELGQGFAFLERQKRIPIDSIDYHLDLLFYHRKLNRLVAIDLKLGKFKPKHKGQMELYLKYLQKHEQQPHENSPIGLLLCSEGNTEHIELLMLGEENIKVAQYLTQLPDKQWFIEKLQKSIAIAQQNVKGLHSNK</sequence>
<proteinExistence type="predicted"/>
<dbReference type="AlphaFoldDB" id="A0A5J4RST9"/>
<evidence type="ECO:0000259" key="1">
    <source>
        <dbReference type="Pfam" id="PF06250"/>
    </source>
</evidence>
<gene>
    <name evidence="3" type="ORF">EZS27_015733</name>
</gene>
<dbReference type="PANTHER" id="PTHR30547">
    <property type="entry name" value="UNCHARACTERIZED PROTEIN YHCG-RELATED"/>
    <property type="match status" value="1"/>
</dbReference>
<evidence type="ECO:0000259" key="2">
    <source>
        <dbReference type="Pfam" id="PF17761"/>
    </source>
</evidence>
<dbReference type="EMBL" id="SNRY01000829">
    <property type="protein sequence ID" value="KAA6336083.1"/>
    <property type="molecule type" value="Genomic_DNA"/>
</dbReference>
<dbReference type="Gene3D" id="3.40.1350.10">
    <property type="match status" value="1"/>
</dbReference>
<feature type="domain" description="YhcG PDDEXK nuclease" evidence="1">
    <location>
        <begin position="182"/>
        <end position="326"/>
    </location>
</feature>
<dbReference type="InterPro" id="IPR011856">
    <property type="entry name" value="tRNA_endonuc-like_dom_sf"/>
</dbReference>
<name>A0A5J4RST9_9ZZZZ</name>
<dbReference type="GO" id="GO:0003676">
    <property type="term" value="F:nucleic acid binding"/>
    <property type="evidence" value="ECO:0007669"/>
    <property type="project" value="InterPro"/>
</dbReference>
<dbReference type="PANTHER" id="PTHR30547:SF5">
    <property type="entry name" value="NUCLEASE YHCG-RELATED"/>
    <property type="match status" value="1"/>
</dbReference>
<accession>A0A5J4RST9</accession>
<evidence type="ECO:0008006" key="4">
    <source>
        <dbReference type="Google" id="ProtNLM"/>
    </source>
</evidence>
<dbReference type="InterPro" id="IPR041527">
    <property type="entry name" value="YhcG_N"/>
</dbReference>
<feature type="domain" description="YhcG N-terminal" evidence="2">
    <location>
        <begin position="20"/>
        <end position="154"/>
    </location>
</feature>